<evidence type="ECO:0000313" key="3">
    <source>
        <dbReference type="EMBL" id="EKX41347.1"/>
    </source>
</evidence>
<dbReference type="GO" id="GO:0030688">
    <property type="term" value="C:preribosome, small subunit precursor"/>
    <property type="evidence" value="ECO:0007669"/>
    <property type="project" value="TreeGrafter"/>
</dbReference>
<dbReference type="HOGENOM" id="CLU_514345_0_0_1"/>
<reference evidence="5" key="2">
    <citation type="submission" date="2012-11" db="EMBL/GenBank/DDBJ databases">
        <authorList>
            <person name="Kuo A."/>
            <person name="Curtis B.A."/>
            <person name="Tanifuji G."/>
            <person name="Burki F."/>
            <person name="Gruber A."/>
            <person name="Irimia M."/>
            <person name="Maruyama S."/>
            <person name="Arias M.C."/>
            <person name="Ball S.G."/>
            <person name="Gile G.H."/>
            <person name="Hirakawa Y."/>
            <person name="Hopkins J.F."/>
            <person name="Rensing S.A."/>
            <person name="Schmutz J."/>
            <person name="Symeonidi A."/>
            <person name="Elias M."/>
            <person name="Eveleigh R.J."/>
            <person name="Herman E.K."/>
            <person name="Klute M.J."/>
            <person name="Nakayama T."/>
            <person name="Obornik M."/>
            <person name="Reyes-Prieto A."/>
            <person name="Armbrust E.V."/>
            <person name="Aves S.J."/>
            <person name="Beiko R.G."/>
            <person name="Coutinho P."/>
            <person name="Dacks J.B."/>
            <person name="Durnford D.G."/>
            <person name="Fast N.M."/>
            <person name="Green B.R."/>
            <person name="Grisdale C."/>
            <person name="Hempe F."/>
            <person name="Henrissat B."/>
            <person name="Hoppner M.P."/>
            <person name="Ishida K.-I."/>
            <person name="Kim E."/>
            <person name="Koreny L."/>
            <person name="Kroth P.G."/>
            <person name="Liu Y."/>
            <person name="Malik S.-B."/>
            <person name="Maier U.G."/>
            <person name="McRose D."/>
            <person name="Mock T."/>
            <person name="Neilson J.A."/>
            <person name="Onodera N.T."/>
            <person name="Poole A.M."/>
            <person name="Pritham E.J."/>
            <person name="Richards T.A."/>
            <person name="Rocap G."/>
            <person name="Roy S.W."/>
            <person name="Sarai C."/>
            <person name="Schaack S."/>
            <person name="Shirato S."/>
            <person name="Slamovits C.H."/>
            <person name="Spencer D.F."/>
            <person name="Suzuki S."/>
            <person name="Worden A.Z."/>
            <person name="Zauner S."/>
            <person name="Barry K."/>
            <person name="Bell C."/>
            <person name="Bharti A.K."/>
            <person name="Crow J.A."/>
            <person name="Grimwood J."/>
            <person name="Kramer R."/>
            <person name="Lindquist E."/>
            <person name="Lucas S."/>
            <person name="Salamov A."/>
            <person name="McFadden G.I."/>
            <person name="Lane C.E."/>
            <person name="Keeling P.J."/>
            <person name="Gray M.W."/>
            <person name="Grigoriev I.V."/>
            <person name="Archibald J.M."/>
        </authorList>
    </citation>
    <scope>NUCLEOTIDE SEQUENCE</scope>
    <source>
        <strain evidence="5">CCMP2712</strain>
    </source>
</reference>
<feature type="compositionally biased region" description="Acidic residues" evidence="2">
    <location>
        <begin position="250"/>
        <end position="261"/>
    </location>
</feature>
<organism evidence="3">
    <name type="scientific">Guillardia theta (strain CCMP2712)</name>
    <name type="common">Cryptophyte</name>
    <dbReference type="NCBI Taxonomy" id="905079"/>
    <lineage>
        <taxon>Eukaryota</taxon>
        <taxon>Cryptophyceae</taxon>
        <taxon>Pyrenomonadales</taxon>
        <taxon>Geminigeraceae</taxon>
        <taxon>Guillardia</taxon>
    </lineage>
</organism>
<dbReference type="EnsemblProtists" id="EKX41347">
    <property type="protein sequence ID" value="EKX41347"/>
    <property type="gene ID" value="GUITHDRAFT_112558"/>
</dbReference>
<dbReference type="PANTHER" id="PTHR21531:SF0">
    <property type="entry name" value="PROTEIN LTV1 HOMOLOG"/>
    <property type="match status" value="1"/>
</dbReference>
<dbReference type="STRING" id="905079.L1IZ55"/>
<evidence type="ECO:0000256" key="1">
    <source>
        <dbReference type="ARBA" id="ARBA00009078"/>
    </source>
</evidence>
<protein>
    <recommendedName>
        <fullName evidence="6">Protein LTV1 homolog</fullName>
    </recommendedName>
</protein>
<dbReference type="OrthoDB" id="5852896at2759"/>
<evidence type="ECO:0000313" key="5">
    <source>
        <dbReference type="Proteomes" id="UP000011087"/>
    </source>
</evidence>
<comment type="similarity">
    <text evidence="1">Belongs to the LTV1 family.</text>
</comment>
<reference evidence="4" key="3">
    <citation type="submission" date="2015-06" db="UniProtKB">
        <authorList>
            <consortium name="EnsemblProtists"/>
        </authorList>
    </citation>
    <scope>IDENTIFICATION</scope>
</reference>
<dbReference type="OMA" id="TKEFLFM"/>
<dbReference type="Proteomes" id="UP000011087">
    <property type="component" value="Unassembled WGS sequence"/>
</dbReference>
<reference evidence="3 5" key="1">
    <citation type="journal article" date="2012" name="Nature">
        <title>Algal genomes reveal evolutionary mosaicism and the fate of nucleomorphs.</title>
        <authorList>
            <consortium name="DOE Joint Genome Institute"/>
            <person name="Curtis B.A."/>
            <person name="Tanifuji G."/>
            <person name="Burki F."/>
            <person name="Gruber A."/>
            <person name="Irimia M."/>
            <person name="Maruyama S."/>
            <person name="Arias M.C."/>
            <person name="Ball S.G."/>
            <person name="Gile G.H."/>
            <person name="Hirakawa Y."/>
            <person name="Hopkins J.F."/>
            <person name="Kuo A."/>
            <person name="Rensing S.A."/>
            <person name="Schmutz J."/>
            <person name="Symeonidi A."/>
            <person name="Elias M."/>
            <person name="Eveleigh R.J."/>
            <person name="Herman E.K."/>
            <person name="Klute M.J."/>
            <person name="Nakayama T."/>
            <person name="Obornik M."/>
            <person name="Reyes-Prieto A."/>
            <person name="Armbrust E.V."/>
            <person name="Aves S.J."/>
            <person name="Beiko R.G."/>
            <person name="Coutinho P."/>
            <person name="Dacks J.B."/>
            <person name="Durnford D.G."/>
            <person name="Fast N.M."/>
            <person name="Green B.R."/>
            <person name="Grisdale C.J."/>
            <person name="Hempel F."/>
            <person name="Henrissat B."/>
            <person name="Hoppner M.P."/>
            <person name="Ishida K."/>
            <person name="Kim E."/>
            <person name="Koreny L."/>
            <person name="Kroth P.G."/>
            <person name="Liu Y."/>
            <person name="Malik S.B."/>
            <person name="Maier U.G."/>
            <person name="McRose D."/>
            <person name="Mock T."/>
            <person name="Neilson J.A."/>
            <person name="Onodera N.T."/>
            <person name="Poole A.M."/>
            <person name="Pritham E.J."/>
            <person name="Richards T.A."/>
            <person name="Rocap G."/>
            <person name="Roy S.W."/>
            <person name="Sarai C."/>
            <person name="Schaack S."/>
            <person name="Shirato S."/>
            <person name="Slamovits C.H."/>
            <person name="Spencer D.F."/>
            <person name="Suzuki S."/>
            <person name="Worden A.Z."/>
            <person name="Zauner S."/>
            <person name="Barry K."/>
            <person name="Bell C."/>
            <person name="Bharti A.K."/>
            <person name="Crow J.A."/>
            <person name="Grimwood J."/>
            <person name="Kramer R."/>
            <person name="Lindquist E."/>
            <person name="Lucas S."/>
            <person name="Salamov A."/>
            <person name="McFadden G.I."/>
            <person name="Lane C.E."/>
            <person name="Keeling P.J."/>
            <person name="Gray M.W."/>
            <person name="Grigoriev I.V."/>
            <person name="Archibald J.M."/>
        </authorList>
    </citation>
    <scope>NUCLEOTIDE SEQUENCE</scope>
    <source>
        <strain evidence="3 5">CCMP2712</strain>
    </source>
</reference>
<keyword evidence="5" id="KW-1185">Reference proteome</keyword>
<dbReference type="PANTHER" id="PTHR21531">
    <property type="entry name" value="LOW-TEMPERATURE VIABILITY PROTEIN LTV1-RELATED"/>
    <property type="match status" value="1"/>
</dbReference>
<proteinExistence type="inferred from homology"/>
<evidence type="ECO:0000313" key="4">
    <source>
        <dbReference type="EnsemblProtists" id="EKX41347"/>
    </source>
</evidence>
<feature type="compositionally biased region" description="Acidic residues" evidence="2">
    <location>
        <begin position="61"/>
        <end position="97"/>
    </location>
</feature>
<name>L1IZ55_GUITC</name>
<feature type="compositionally biased region" description="Basic and acidic residues" evidence="2">
    <location>
        <begin position="426"/>
        <end position="441"/>
    </location>
</feature>
<dbReference type="RefSeq" id="XP_005828327.1">
    <property type="nucleotide sequence ID" value="XM_005828270.1"/>
</dbReference>
<dbReference type="GO" id="GO:0000056">
    <property type="term" value="P:ribosomal small subunit export from nucleus"/>
    <property type="evidence" value="ECO:0007669"/>
    <property type="project" value="TreeGrafter"/>
</dbReference>
<feature type="compositionally biased region" description="Basic and acidic residues" evidence="2">
    <location>
        <begin position="466"/>
        <end position="485"/>
    </location>
</feature>
<feature type="compositionally biased region" description="Basic and acidic residues" evidence="2">
    <location>
        <begin position="20"/>
        <end position="29"/>
    </location>
</feature>
<feature type="compositionally biased region" description="Polar residues" evidence="2">
    <location>
        <begin position="116"/>
        <end position="127"/>
    </location>
</feature>
<dbReference type="KEGG" id="gtt:GUITHDRAFT_112558"/>
<sequence length="530" mass="60229">MGKHSKPFIDRKNATVYRLVHPDEQKEGDNAGVGKLAKVYGDKNYFSDDDEEEYPYRSDSGDEEEDLEQEEWEEEDEGEEGVIDDHDDQFDDAEGADPPEIQPGIWKRTDEDAKSEYTSWSKRTASSYLAPERRKQLWKDIEEFGLPDDGYDYTQHLRNPGHGVRLDAQFPTELKMQLEKKTARMLQDAPKPARDVLATLDSQDTDDEEAPALEEDKTMNWVDEGKKLIEEGKVVEQGDLDDDFIHMLNDGEDGEGDDEPDPLLSQPRDLRLLDERFEVFLQQYDDDNIGELTEEVCQPPNAAVQDEEYYYNLLQSYIHGTAAPTGNISSNLNIGSEGQILQEGFEEMEEEDEELREKTRALALEAGEESEESLEEVEVEKKQEWDCESILSTYSNIYNRPKVIEDSKRATKILLDRKGLPVLMKGDEKAKSHVTKEAVEAHEEEDGETDSDDEASICTSTAADLGPRRRGETAEEKKMRKEVAKQLKAQAREKKKLRNAAAKAEKSSSVAKPSTADPRVRQGLSITRYS</sequence>
<dbReference type="EMBL" id="JH993024">
    <property type="protein sequence ID" value="EKX41347.1"/>
    <property type="molecule type" value="Genomic_DNA"/>
</dbReference>
<feature type="region of interest" description="Disordered" evidence="2">
    <location>
        <begin position="239"/>
        <end position="265"/>
    </location>
</feature>
<accession>L1IZ55</accession>
<dbReference type="GeneID" id="17298000"/>
<feature type="compositionally biased region" description="Acidic residues" evidence="2">
    <location>
        <begin position="442"/>
        <end position="455"/>
    </location>
</feature>
<feature type="region of interest" description="Disordered" evidence="2">
    <location>
        <begin position="19"/>
        <end position="128"/>
    </location>
</feature>
<dbReference type="GO" id="GO:0005634">
    <property type="term" value="C:nucleus"/>
    <property type="evidence" value="ECO:0007669"/>
    <property type="project" value="TreeGrafter"/>
</dbReference>
<dbReference type="InterPro" id="IPR007307">
    <property type="entry name" value="Ltv1"/>
</dbReference>
<dbReference type="GO" id="GO:0005829">
    <property type="term" value="C:cytosol"/>
    <property type="evidence" value="ECO:0007669"/>
    <property type="project" value="TreeGrafter"/>
</dbReference>
<gene>
    <name evidence="3" type="ORF">GUITHDRAFT_112558</name>
</gene>
<feature type="region of interest" description="Disordered" evidence="2">
    <location>
        <begin position="426"/>
        <end position="530"/>
    </location>
</feature>
<dbReference type="eggNOG" id="KOG2637">
    <property type="taxonomic scope" value="Eukaryota"/>
</dbReference>
<evidence type="ECO:0008006" key="6">
    <source>
        <dbReference type="Google" id="ProtNLM"/>
    </source>
</evidence>
<evidence type="ECO:0000256" key="2">
    <source>
        <dbReference type="SAM" id="MobiDB-lite"/>
    </source>
</evidence>
<dbReference type="PaxDb" id="55529-EKX41347"/>
<dbReference type="Pfam" id="PF04180">
    <property type="entry name" value="LTV"/>
    <property type="match status" value="1"/>
</dbReference>
<dbReference type="GO" id="GO:0042274">
    <property type="term" value="P:ribosomal small subunit biogenesis"/>
    <property type="evidence" value="ECO:0007669"/>
    <property type="project" value="InterPro"/>
</dbReference>
<dbReference type="AlphaFoldDB" id="L1IZ55"/>